<accession>A0A4P6K0T8</accession>
<evidence type="ECO:0000256" key="1">
    <source>
        <dbReference type="SAM" id="MobiDB-lite"/>
    </source>
</evidence>
<feature type="transmembrane region" description="Helical" evidence="2">
    <location>
        <begin position="704"/>
        <end position="722"/>
    </location>
</feature>
<evidence type="ECO:0000313" key="4">
    <source>
        <dbReference type="EMBL" id="QBD81757.1"/>
    </source>
</evidence>
<dbReference type="AlphaFoldDB" id="A0A4P6K0T8"/>
<dbReference type="InterPro" id="IPR002372">
    <property type="entry name" value="PQQ_rpt_dom"/>
</dbReference>
<feature type="compositionally biased region" description="Basic residues" evidence="1">
    <location>
        <begin position="27"/>
        <end position="43"/>
    </location>
</feature>
<dbReference type="PANTHER" id="PTHR34512:SF30">
    <property type="entry name" value="OUTER MEMBRANE PROTEIN ASSEMBLY FACTOR BAMB"/>
    <property type="match status" value="1"/>
</dbReference>
<sequence>MAEKHKHSPFTKHEAGSDNSDEVSRKSTGRRSGRKKRSSHKLTHATPAHQLDQQPQQAHSSGSAMRGSAIDISSEAEESSSLAQKDEQPQEPEANSSGISKEPQEQEQTALSSSQQTEHSEITIVNNQDEEQEDAPEQSLVETTKPSGKPLSDVPQTLSHPGATMKHKVPSTVKLLALDPIANTPLPSTEDKAEISSRIESVTPIPTTPIPLTPAPALPSSTPLSPLRSWRIILTYLLLLFAIISTALLWHDLSMPHLYIYTFDASNGMIKQQRDLGSYSKETAISNPIEAGASSFVMLDSQGTAQTRHMLKVAEQITTWNTTDSASNASGLNSLRPLSNNTLALTSEKETRVYTLDNRLLWRAPGSHPTQGTHYFQPANDGQNLYTVKALNPGQIAAYNLQNGTLQWNQTLDDTLAYTPPFQLDGNTLYVASDHKIYALNRQNGRVLWQQPLVARALQLNSAASPHLLLTAGPQGLLALNATTGKLAWTFNSPPGKNLTRPQLYQAILSKTEAAKDNIIYATGITWQIPQIQEQLWLFAIDASTGSLHWSQQLTTGLTGSDAGRTFTPQIDARHNIVVLQQQISQHEQRISAFDMHSGALRWSSSISQEFSSAPTLLSTPSGESSLFVLTVQSFTVLYGVVLLFILLSIAALVYIWRTQLVKLLAQLQNWLQHGRKLLRNIPGYARHYGKQLVQLARQTPRRFAIALLLLLVVLGVLRYALATPAPHSLKQVSALTGTPQWEQTLSAQAQALYLDTNGSIITTETNDQQHQLEVTDANGSMLWHSFVSEGAFSLPAISASPDTLLVALGDPGAPAYRFAPADPAYPSPLGRLLTLYQFKRATGQLLWQHTLNLPEDLTRASVLGADKNFIYVASRTSIQASPAASASLSMVQLVAINQNTGTIDWRISGPAVTGNTPYDNGKLLMLPNQAIWQVAGLIYSIDTGMGQIEWRRAILPGEALSAATDASPMARIADTLLIVRPQNILALDLPSGNTLWNFSLPNSLQDPASIKIAAGGSTALVSNSQQIMAFDIKNQRLLWSQHNFPLTHAPQISEDGKIAYVVTLKNDIMHKPVPTLEAIDMQSGAEFWTFHPEVQGSYIAPQADGLQYHNGLLFVTACLPANHAPCKHSRLYALNALSGSTLWKVEGTSITGIRISPDGKNLAYQLTTN</sequence>
<dbReference type="OrthoDB" id="158123at2"/>
<keyword evidence="2" id="KW-0472">Membrane</keyword>
<evidence type="ECO:0000259" key="3">
    <source>
        <dbReference type="Pfam" id="PF13360"/>
    </source>
</evidence>
<feature type="transmembrane region" description="Helical" evidence="2">
    <location>
        <begin position="232"/>
        <end position="250"/>
    </location>
</feature>
<feature type="domain" description="Pyrrolo-quinoline quinone repeat" evidence="3">
    <location>
        <begin position="329"/>
        <end position="457"/>
    </location>
</feature>
<keyword evidence="2" id="KW-1133">Transmembrane helix</keyword>
<evidence type="ECO:0000256" key="2">
    <source>
        <dbReference type="SAM" id="Phobius"/>
    </source>
</evidence>
<dbReference type="RefSeq" id="WP_129892818.1">
    <property type="nucleotide sequence ID" value="NZ_CP035758.1"/>
</dbReference>
<feature type="transmembrane region" description="Helical" evidence="2">
    <location>
        <begin position="637"/>
        <end position="657"/>
    </location>
</feature>
<dbReference type="InterPro" id="IPR018391">
    <property type="entry name" value="PQQ_b-propeller_rpt"/>
</dbReference>
<keyword evidence="5" id="KW-1185">Reference proteome</keyword>
<dbReference type="Pfam" id="PF13360">
    <property type="entry name" value="PQQ_2"/>
    <property type="match status" value="3"/>
</dbReference>
<dbReference type="KEGG" id="kbs:EPA93_39610"/>
<feature type="domain" description="Pyrrolo-quinoline quinone repeat" evidence="3">
    <location>
        <begin position="836"/>
        <end position="1090"/>
    </location>
</feature>
<gene>
    <name evidence="4" type="ORF">EPA93_39610</name>
</gene>
<feature type="compositionally biased region" description="Basic residues" evidence="1">
    <location>
        <begin position="1"/>
        <end position="10"/>
    </location>
</feature>
<dbReference type="SMART" id="SM00564">
    <property type="entry name" value="PQQ"/>
    <property type="match status" value="7"/>
</dbReference>
<dbReference type="SUPFAM" id="SSF50998">
    <property type="entry name" value="Quinoprotein alcohol dehydrogenase-like"/>
    <property type="match status" value="2"/>
</dbReference>
<dbReference type="Gene3D" id="2.130.10.10">
    <property type="entry name" value="YVTN repeat-like/Quinoprotein amine dehydrogenase"/>
    <property type="match status" value="2"/>
</dbReference>
<feature type="compositionally biased region" description="Polar residues" evidence="1">
    <location>
        <begin position="106"/>
        <end position="127"/>
    </location>
</feature>
<dbReference type="InterPro" id="IPR015943">
    <property type="entry name" value="WD40/YVTN_repeat-like_dom_sf"/>
</dbReference>
<dbReference type="EMBL" id="CP035758">
    <property type="protein sequence ID" value="QBD81757.1"/>
    <property type="molecule type" value="Genomic_DNA"/>
</dbReference>
<protein>
    <recommendedName>
        <fullName evidence="3">Pyrrolo-quinoline quinone repeat domain-containing protein</fullName>
    </recommendedName>
</protein>
<dbReference type="InterPro" id="IPR011047">
    <property type="entry name" value="Quinoprotein_ADH-like_sf"/>
</dbReference>
<keyword evidence="2" id="KW-0812">Transmembrane</keyword>
<name>A0A4P6K0T8_KTERU</name>
<feature type="region of interest" description="Disordered" evidence="1">
    <location>
        <begin position="1"/>
        <end position="166"/>
    </location>
</feature>
<dbReference type="PANTHER" id="PTHR34512">
    <property type="entry name" value="CELL SURFACE PROTEIN"/>
    <property type="match status" value="1"/>
</dbReference>
<reference evidence="4 5" key="1">
    <citation type="submission" date="2019-01" db="EMBL/GenBank/DDBJ databases">
        <title>Ktedonosporobacter rubrisoli SCAWS-G2.</title>
        <authorList>
            <person name="Huang Y."/>
            <person name="Yan B."/>
        </authorList>
    </citation>
    <scope>NUCLEOTIDE SEQUENCE [LARGE SCALE GENOMIC DNA]</scope>
    <source>
        <strain evidence="4 5">SCAWS-G2</strain>
    </source>
</reference>
<dbReference type="Proteomes" id="UP000290365">
    <property type="component" value="Chromosome"/>
</dbReference>
<evidence type="ECO:0000313" key="5">
    <source>
        <dbReference type="Proteomes" id="UP000290365"/>
    </source>
</evidence>
<organism evidence="4 5">
    <name type="scientific">Ktedonosporobacter rubrisoli</name>
    <dbReference type="NCBI Taxonomy" id="2509675"/>
    <lineage>
        <taxon>Bacteria</taxon>
        <taxon>Bacillati</taxon>
        <taxon>Chloroflexota</taxon>
        <taxon>Ktedonobacteria</taxon>
        <taxon>Ktedonobacterales</taxon>
        <taxon>Ktedonosporobacteraceae</taxon>
        <taxon>Ktedonosporobacter</taxon>
    </lineage>
</organism>
<feature type="compositionally biased region" description="Polar residues" evidence="1">
    <location>
        <begin position="51"/>
        <end position="63"/>
    </location>
</feature>
<feature type="domain" description="Pyrrolo-quinoline quinone repeat" evidence="3">
    <location>
        <begin position="478"/>
        <end position="609"/>
    </location>
</feature>
<proteinExistence type="predicted"/>